<proteinExistence type="predicted"/>
<organism evidence="1">
    <name type="scientific">Anguilla anguilla</name>
    <name type="common">European freshwater eel</name>
    <name type="synonym">Muraena anguilla</name>
    <dbReference type="NCBI Taxonomy" id="7936"/>
    <lineage>
        <taxon>Eukaryota</taxon>
        <taxon>Metazoa</taxon>
        <taxon>Chordata</taxon>
        <taxon>Craniata</taxon>
        <taxon>Vertebrata</taxon>
        <taxon>Euteleostomi</taxon>
        <taxon>Actinopterygii</taxon>
        <taxon>Neopterygii</taxon>
        <taxon>Teleostei</taxon>
        <taxon>Anguilliformes</taxon>
        <taxon>Anguillidae</taxon>
        <taxon>Anguilla</taxon>
    </lineage>
</organism>
<reference evidence="1" key="1">
    <citation type="submission" date="2014-11" db="EMBL/GenBank/DDBJ databases">
        <authorList>
            <person name="Amaro Gonzalez C."/>
        </authorList>
    </citation>
    <scope>NUCLEOTIDE SEQUENCE</scope>
</reference>
<dbReference type="AlphaFoldDB" id="A0A0E9P9H5"/>
<evidence type="ECO:0000313" key="1">
    <source>
        <dbReference type="EMBL" id="JAH01296.1"/>
    </source>
</evidence>
<dbReference type="EMBL" id="GBXM01107281">
    <property type="protein sequence ID" value="JAH01296.1"/>
    <property type="molecule type" value="Transcribed_RNA"/>
</dbReference>
<sequence>MINRFFLFRNRDLLVATVMVVFSPVFRCYSQLCLSCSSSENAWLVAQKVETGSLTSA</sequence>
<accession>A0A0E9P9H5</accession>
<name>A0A0E9P9H5_ANGAN</name>
<protein>
    <submittedName>
        <fullName evidence="1">Uncharacterized protein</fullName>
    </submittedName>
</protein>
<reference evidence="1" key="2">
    <citation type="journal article" date="2015" name="Fish Shellfish Immunol.">
        <title>Early steps in the European eel (Anguilla anguilla)-Vibrio vulnificus interaction in the gills: Role of the RtxA13 toxin.</title>
        <authorList>
            <person name="Callol A."/>
            <person name="Pajuelo D."/>
            <person name="Ebbesson L."/>
            <person name="Teles M."/>
            <person name="MacKenzie S."/>
            <person name="Amaro C."/>
        </authorList>
    </citation>
    <scope>NUCLEOTIDE SEQUENCE</scope>
</reference>